<dbReference type="PANTHER" id="PTHR11199:SF0">
    <property type="entry name" value="LD34181P-RELATED"/>
    <property type="match status" value="1"/>
</dbReference>
<dbReference type="OrthoDB" id="498590at2759"/>
<dbReference type="GO" id="GO:0007062">
    <property type="term" value="P:sister chromatid cohesion"/>
    <property type="evidence" value="ECO:0007669"/>
    <property type="project" value="UniProtKB-ARBA"/>
</dbReference>
<dbReference type="GO" id="GO:0005634">
    <property type="term" value="C:nucleus"/>
    <property type="evidence" value="ECO:0007669"/>
    <property type="project" value="TreeGrafter"/>
</dbReference>
<gene>
    <name evidence="3" type="ORF">PSACC_00074</name>
</gene>
<dbReference type="InterPro" id="IPR039662">
    <property type="entry name" value="Cohesin_Scc3/SA"/>
</dbReference>
<evidence type="ECO:0000259" key="2">
    <source>
        <dbReference type="PROSITE" id="PS51425"/>
    </source>
</evidence>
<dbReference type="Pfam" id="PF21581">
    <property type="entry name" value="SCD"/>
    <property type="match status" value="1"/>
</dbReference>
<dbReference type="Pfam" id="PF08514">
    <property type="entry name" value="STAG"/>
    <property type="match status" value="1"/>
</dbReference>
<dbReference type="PROSITE" id="PS51425">
    <property type="entry name" value="SCD"/>
    <property type="match status" value="1"/>
</dbReference>
<dbReference type="InterPro" id="IPR011989">
    <property type="entry name" value="ARM-like"/>
</dbReference>
<comment type="caution">
    <text evidence="3">The sequence shown here is derived from an EMBL/GenBank/DDBJ whole genome shotgun (WGS) entry which is preliminary data.</text>
</comment>
<dbReference type="InterPro" id="IPR020839">
    <property type="entry name" value="SCD"/>
</dbReference>
<dbReference type="GO" id="GO:0003682">
    <property type="term" value="F:chromatin binding"/>
    <property type="evidence" value="ECO:0007669"/>
    <property type="project" value="TreeGrafter"/>
</dbReference>
<dbReference type="Gene3D" id="1.25.10.10">
    <property type="entry name" value="Leucine-rich Repeat Variant"/>
    <property type="match status" value="1"/>
</dbReference>
<evidence type="ECO:0000313" key="4">
    <source>
        <dbReference type="Proteomes" id="UP000240830"/>
    </source>
</evidence>
<evidence type="ECO:0000313" key="3">
    <source>
        <dbReference type="EMBL" id="PJF20118.1"/>
    </source>
</evidence>
<feature type="region of interest" description="Disordered" evidence="1">
    <location>
        <begin position="1"/>
        <end position="41"/>
    </location>
</feature>
<dbReference type="GO" id="GO:0000785">
    <property type="term" value="C:chromatin"/>
    <property type="evidence" value="ECO:0007669"/>
    <property type="project" value="TreeGrafter"/>
</dbReference>
<dbReference type="InterPro" id="IPR013721">
    <property type="entry name" value="STAG"/>
</dbReference>
<dbReference type="SUPFAM" id="SSF48371">
    <property type="entry name" value="ARM repeat"/>
    <property type="match status" value="1"/>
</dbReference>
<name>A0A2H9TQU1_9FUNG</name>
<accession>A0A2H9TQU1</accession>
<organism evidence="3 4">
    <name type="scientific">Paramicrosporidium saccamoebae</name>
    <dbReference type="NCBI Taxonomy" id="1246581"/>
    <lineage>
        <taxon>Eukaryota</taxon>
        <taxon>Fungi</taxon>
        <taxon>Fungi incertae sedis</taxon>
        <taxon>Cryptomycota</taxon>
        <taxon>Cryptomycota incertae sedis</taxon>
        <taxon>Paramicrosporidium</taxon>
    </lineage>
</organism>
<keyword evidence="4" id="KW-1185">Reference proteome</keyword>
<dbReference type="AlphaFoldDB" id="A0A2H9TQU1"/>
<protein>
    <recommendedName>
        <fullName evidence="2">SCD domain-containing protein</fullName>
    </recommendedName>
</protein>
<dbReference type="Proteomes" id="UP000240830">
    <property type="component" value="Unassembled WGS sequence"/>
</dbReference>
<dbReference type="EMBL" id="MTSL01000007">
    <property type="protein sequence ID" value="PJF20118.1"/>
    <property type="molecule type" value="Genomic_DNA"/>
</dbReference>
<evidence type="ECO:0000256" key="1">
    <source>
        <dbReference type="SAM" id="MobiDB-lite"/>
    </source>
</evidence>
<proteinExistence type="predicted"/>
<reference evidence="3 4" key="1">
    <citation type="submission" date="2016-10" db="EMBL/GenBank/DDBJ databases">
        <title>The genome of Paramicrosporidium saccamoebae is the missing link in understanding Cryptomycota and Microsporidia evolution.</title>
        <authorList>
            <person name="Quandt C.A."/>
            <person name="Beaudet D."/>
            <person name="Corsaro D."/>
            <person name="Michel R."/>
            <person name="Corradi N."/>
            <person name="James T."/>
        </authorList>
    </citation>
    <scope>NUCLEOTIDE SEQUENCE [LARGE SCALE GENOMIC DNA]</scope>
    <source>
        <strain evidence="3 4">KSL3</strain>
    </source>
</reference>
<sequence>MYLQFGGMSRTRTRRSLTKPNYVEHGSSASEPESESDSGPIVDVLVESQDSVETKQARLKSHGRLGRLARDEQTSSGEKIYDQLSGSGTAIKLVVDEWTMLWDDSPETAALQLVNFVLLTSSIRQPMTRADLEHPDPAAVLAELQETWTSTGSEYLLSSKLKTKPAKSMKLNFAEFWGRWSNVVLIEDASRLVISWLMTMSSSGYRPLRHAASLACFNILRGCAVHCSTLAKELDKVSRLKSSGMVDSISSQLALLEKTIQMIFDGVFLQRFRDVDFNIRIEAVTNLEKWIESYPEVFLDNSYLRYIGWALSDRISAVRCTSLEVFSVLYRDGSMRDGMDSFTQRFLPRVLEMAERDVELAVRDEACLLVAELYRFCEDKGEFKENLGFLLDLVRFAQPITKSGLEALLTVIFDGESYESFRKKAELAVSQIKDPHADDHPEMLICCQIAKFADAVTDGIPVDRRLLCVEHFIGVAKRTIPALRDITLWVRLTEAVLLGKSFKSNVADRQQWESLFNNIASVNGFMMVLEAVTRYSFVYVNSMADSTRQMHCGLNKSNSRDLSNLLVSIVPNWMPEVVKQSGCLAAFLDLLGLADAVSLCAGWTDAVAAIGGIAVLCNNSATAESLVSLARYWQQEEITGAFTIFLKTIPEDSACCQRYARMALGKIPWSEVIRGGFWARLGAAAPFVPVPDWIRLSSALKDLVDKIYILLEDGKSLSLSDTPEEYITLESTVLPALLTALVKGSAFSESDEDFYSVLTGHFSQKTIHTGAHVLGLLCDLKDAKVDNDTEEEMIEFIEQVGATEEGLIPSLSLGKLFLNGAVSEKALVAVMTLYGHHYKGVVAQKCFLSLWNSTVSKVGDQTVDLISVIFGALGSDLENDLEGLALLSSLFADSLRDNPQARNSNSLVRLFISTIEAGKDGARLDALLTSLAVWLTPNLAAEVLTSYRRDVDRRPALASDTLTKALIKASTKRTVPARRRPVTGGSKLCKEVSDDEDLINSEAATPTKEFAGLKMSSELALPSSPLPARKRTIKMAANQKSDSIKLVAPLGGHGPRHPNRRVHHCRRGLSPCPPWAVVPVHTPGTREGPQAPEETTIALTLARRRFCCATSSAAPTQFTLF</sequence>
<dbReference type="STRING" id="1246581.A0A2H9TQU1"/>
<dbReference type="GO" id="GO:0008278">
    <property type="term" value="C:cohesin complex"/>
    <property type="evidence" value="ECO:0007669"/>
    <property type="project" value="TreeGrafter"/>
</dbReference>
<feature type="domain" description="SCD" evidence="2">
    <location>
        <begin position="268"/>
        <end position="353"/>
    </location>
</feature>
<dbReference type="PANTHER" id="PTHR11199">
    <property type="entry name" value="STROMAL ANTIGEN"/>
    <property type="match status" value="1"/>
</dbReference>
<dbReference type="InterPro" id="IPR016024">
    <property type="entry name" value="ARM-type_fold"/>
</dbReference>